<dbReference type="Proteomes" id="UP000220611">
    <property type="component" value="Unassembled WGS sequence"/>
</dbReference>
<protein>
    <recommendedName>
        <fullName evidence="6">Lipoprotein</fullName>
    </recommendedName>
</protein>
<evidence type="ECO:0000313" key="4">
    <source>
        <dbReference type="Proteomes" id="UP000003490"/>
    </source>
</evidence>
<keyword evidence="1" id="KW-0732">Signal</keyword>
<organism evidence="2 4">
    <name type="scientific">[Clostridium] leptum DSM 753</name>
    <dbReference type="NCBI Taxonomy" id="428125"/>
    <lineage>
        <taxon>Bacteria</taxon>
        <taxon>Bacillati</taxon>
        <taxon>Bacillota</taxon>
        <taxon>Clostridia</taxon>
        <taxon>Eubacteriales</taxon>
        <taxon>Oscillospiraceae</taxon>
        <taxon>Oscillospiraceae incertae sedis</taxon>
    </lineage>
</organism>
<reference evidence="2 4" key="2">
    <citation type="submission" date="2007-08" db="EMBL/GenBank/DDBJ databases">
        <authorList>
            <person name="Fulton L."/>
            <person name="Clifton S."/>
            <person name="Fulton B."/>
            <person name="Xu J."/>
            <person name="Minx P."/>
            <person name="Pepin K.H."/>
            <person name="Johnson M."/>
            <person name="Thiruvilangam P."/>
            <person name="Bhonagiri V."/>
            <person name="Nash W.E."/>
            <person name="Wang C."/>
            <person name="Mardis E.R."/>
            <person name="Wilson R.K."/>
        </authorList>
    </citation>
    <scope>NUCLEOTIDE SEQUENCE [LARGE SCALE GENOMIC DNA]</scope>
    <source>
        <strain evidence="2 4">DSM 753</strain>
    </source>
</reference>
<reference evidence="3 5" key="3">
    <citation type="submission" date="2017-07" db="EMBL/GenBank/DDBJ databases">
        <title>Prevalence of linear plasmids in Cutibacterium (Propionibacterium) acnes isolates obtained from prostatic tissue.</title>
        <authorList>
            <person name="Davidsson S."/>
            <person name="Carlsson J."/>
            <person name="Molling P."/>
            <person name="Andren O."/>
            <person name="Andersson S.-O."/>
            <person name="Brzuszkiewicz E."/>
            <person name="Poehlein A."/>
            <person name="Al-Zeer M."/>
            <person name="Brinkmann V."/>
            <person name="Scavenius C."/>
            <person name="Nazipi S."/>
            <person name="Soderquist B."/>
            <person name="Bruggemann H."/>
        </authorList>
    </citation>
    <scope>NUCLEOTIDE SEQUENCE [LARGE SCALE GENOMIC DNA]</scope>
    <source>
        <strain evidence="3 5">DSM 753</strain>
    </source>
</reference>
<dbReference type="AlphaFoldDB" id="A7VQ78"/>
<sequence>MRIKGKLIFTWICLLFALAPSSCAAPRPLGLPFSVSQVEKIELYRFVIPAQARKKTISEAGGIQWIYGVLAEAEAADNTLEPESGAQVTSFRFCLSGGSSFEMAYISHEGKTGELKGKNINYQTKEDVSRLWDGFSDEEETPASVSELPAI</sequence>
<feature type="signal peptide" evidence="1">
    <location>
        <begin position="1"/>
        <end position="24"/>
    </location>
</feature>
<proteinExistence type="predicted"/>
<evidence type="ECO:0000313" key="3">
    <source>
        <dbReference type="EMBL" id="PEQ24193.1"/>
    </source>
</evidence>
<accession>A7VQ78</accession>
<dbReference type="EMBL" id="ABCB02000014">
    <property type="protein sequence ID" value="EDO62583.1"/>
    <property type="molecule type" value="Genomic_DNA"/>
</dbReference>
<dbReference type="HOGENOM" id="CLU_1728191_0_0_9"/>
<feature type="chain" id="PRO_5041856735" description="Lipoprotein" evidence="1">
    <location>
        <begin position="25"/>
        <end position="151"/>
    </location>
</feature>
<evidence type="ECO:0000313" key="2">
    <source>
        <dbReference type="EMBL" id="EDO62583.1"/>
    </source>
</evidence>
<evidence type="ECO:0008006" key="6">
    <source>
        <dbReference type="Google" id="ProtNLM"/>
    </source>
</evidence>
<keyword evidence="5" id="KW-1185">Reference proteome</keyword>
<evidence type="ECO:0000313" key="5">
    <source>
        <dbReference type="Proteomes" id="UP000220611"/>
    </source>
</evidence>
<comment type="caution">
    <text evidence="2">The sequence shown here is derived from an EMBL/GenBank/DDBJ whole genome shotgun (WGS) entry which is preliminary data.</text>
</comment>
<dbReference type="Proteomes" id="UP000003490">
    <property type="component" value="Unassembled WGS sequence"/>
</dbReference>
<name>A7VQ78_9FIRM</name>
<gene>
    <name evidence="3" type="ORF">CH238_09915</name>
    <name evidence="2" type="ORF">CLOLEP_00705</name>
</gene>
<evidence type="ECO:0000256" key="1">
    <source>
        <dbReference type="SAM" id="SignalP"/>
    </source>
</evidence>
<dbReference type="EMBL" id="NOXF01000007">
    <property type="protein sequence ID" value="PEQ24193.1"/>
    <property type="molecule type" value="Genomic_DNA"/>
</dbReference>
<reference evidence="2 4" key="1">
    <citation type="submission" date="2007-08" db="EMBL/GenBank/DDBJ databases">
        <title>Draft genome sequence of Clostridium leptum (DSM 753).</title>
        <authorList>
            <person name="Sudarsanam P."/>
            <person name="Ley R."/>
            <person name="Guruge J."/>
            <person name="Turnbaugh P.J."/>
            <person name="Mahowald M."/>
            <person name="Liep D."/>
            <person name="Gordon J."/>
        </authorList>
    </citation>
    <scope>NUCLEOTIDE SEQUENCE [LARGE SCALE GENOMIC DNA]</scope>
    <source>
        <strain evidence="2 4">DSM 753</strain>
    </source>
</reference>